<dbReference type="AlphaFoldDB" id="A0A433RNX4"/>
<keyword evidence="2" id="KW-1185">Reference proteome</keyword>
<sequence>NSINISLSDANLFDEIKNELKKQDFKENEISLLLNQVDDLEQSMGKESFSTKYTRFIQSLGEHVAVISPFLPALSQGLIG</sequence>
<gene>
    <name evidence="1" type="ORF">QI30_19445</name>
</gene>
<dbReference type="RefSeq" id="WP_199754744.1">
    <property type="nucleotide sequence ID" value="NZ_JTFC01000163.1"/>
</dbReference>
<organism evidence="1 2">
    <name type="scientific">Candidatus Kurthia intestinigallinarum</name>
    <dbReference type="NCBI Taxonomy" id="1562256"/>
    <lineage>
        <taxon>Bacteria</taxon>
        <taxon>Bacillati</taxon>
        <taxon>Bacillota</taxon>
        <taxon>Bacilli</taxon>
        <taxon>Bacillales</taxon>
        <taxon>Caryophanaceae</taxon>
        <taxon>Kurthia</taxon>
    </lineage>
</organism>
<protein>
    <submittedName>
        <fullName evidence="1">Uncharacterized protein</fullName>
    </submittedName>
</protein>
<proteinExistence type="predicted"/>
<dbReference type="Proteomes" id="UP000288623">
    <property type="component" value="Unassembled WGS sequence"/>
</dbReference>
<evidence type="ECO:0000313" key="1">
    <source>
        <dbReference type="EMBL" id="RUS50210.1"/>
    </source>
</evidence>
<dbReference type="EMBL" id="JTFC01000163">
    <property type="protein sequence ID" value="RUS50210.1"/>
    <property type="molecule type" value="Genomic_DNA"/>
</dbReference>
<name>A0A433RNX4_9BACL</name>
<comment type="caution">
    <text evidence="1">The sequence shown here is derived from an EMBL/GenBank/DDBJ whole genome shotgun (WGS) entry which is preliminary data.</text>
</comment>
<feature type="non-terminal residue" evidence="1">
    <location>
        <position position="1"/>
    </location>
</feature>
<reference evidence="1 2" key="1">
    <citation type="submission" date="2014-11" db="EMBL/GenBank/DDBJ databases">
        <title>Genome sequence and analysis of novel Kurthia sp.</title>
        <authorList>
            <person name="Lawson J.N."/>
            <person name="Gonzalez J.E."/>
            <person name="Rinauldi L."/>
            <person name="Xuan Z."/>
            <person name="Firman A."/>
            <person name="Shaddox L."/>
            <person name="Trudeau A."/>
            <person name="Shah S."/>
            <person name="Reiman D."/>
        </authorList>
    </citation>
    <scope>NUCLEOTIDE SEQUENCE [LARGE SCALE GENOMIC DNA]</scope>
    <source>
        <strain evidence="1 2">3B1D</strain>
    </source>
</reference>
<accession>A0A433RNX4</accession>
<evidence type="ECO:0000313" key="2">
    <source>
        <dbReference type="Proteomes" id="UP000288623"/>
    </source>
</evidence>